<protein>
    <submittedName>
        <fullName evidence="2">Uncharacterized protein</fullName>
    </submittedName>
</protein>
<keyword evidence="1" id="KW-0472">Membrane</keyword>
<evidence type="ECO:0000313" key="2">
    <source>
        <dbReference type="EMBL" id="KJB50421.1"/>
    </source>
</evidence>
<evidence type="ECO:0000256" key="1">
    <source>
        <dbReference type="SAM" id="Phobius"/>
    </source>
</evidence>
<keyword evidence="1" id="KW-1133">Transmembrane helix</keyword>
<dbReference type="AlphaFoldDB" id="A0A0D2T7D1"/>
<accession>A0A0D2T7D1</accession>
<reference evidence="2 3" key="1">
    <citation type="journal article" date="2012" name="Nature">
        <title>Repeated polyploidization of Gossypium genomes and the evolution of spinnable cotton fibres.</title>
        <authorList>
            <person name="Paterson A.H."/>
            <person name="Wendel J.F."/>
            <person name="Gundlach H."/>
            <person name="Guo H."/>
            <person name="Jenkins J."/>
            <person name="Jin D."/>
            <person name="Llewellyn D."/>
            <person name="Showmaker K.C."/>
            <person name="Shu S."/>
            <person name="Udall J."/>
            <person name="Yoo M.J."/>
            <person name="Byers R."/>
            <person name="Chen W."/>
            <person name="Doron-Faigenboim A."/>
            <person name="Duke M.V."/>
            <person name="Gong L."/>
            <person name="Grimwood J."/>
            <person name="Grover C."/>
            <person name="Grupp K."/>
            <person name="Hu G."/>
            <person name="Lee T.H."/>
            <person name="Li J."/>
            <person name="Lin L."/>
            <person name="Liu T."/>
            <person name="Marler B.S."/>
            <person name="Page J.T."/>
            <person name="Roberts A.W."/>
            <person name="Romanel E."/>
            <person name="Sanders W.S."/>
            <person name="Szadkowski E."/>
            <person name="Tan X."/>
            <person name="Tang H."/>
            <person name="Xu C."/>
            <person name="Wang J."/>
            <person name="Wang Z."/>
            <person name="Zhang D."/>
            <person name="Zhang L."/>
            <person name="Ashrafi H."/>
            <person name="Bedon F."/>
            <person name="Bowers J.E."/>
            <person name="Brubaker C.L."/>
            <person name="Chee P.W."/>
            <person name="Das S."/>
            <person name="Gingle A.R."/>
            <person name="Haigler C.H."/>
            <person name="Harker D."/>
            <person name="Hoffmann L.V."/>
            <person name="Hovav R."/>
            <person name="Jones D.C."/>
            <person name="Lemke C."/>
            <person name="Mansoor S."/>
            <person name="ur Rahman M."/>
            <person name="Rainville L.N."/>
            <person name="Rambani A."/>
            <person name="Reddy U.K."/>
            <person name="Rong J.K."/>
            <person name="Saranga Y."/>
            <person name="Scheffler B.E."/>
            <person name="Scheffler J.A."/>
            <person name="Stelly D.M."/>
            <person name="Triplett B.A."/>
            <person name="Van Deynze A."/>
            <person name="Vaslin M.F."/>
            <person name="Waghmare V.N."/>
            <person name="Walford S.A."/>
            <person name="Wright R.J."/>
            <person name="Zaki E.A."/>
            <person name="Zhang T."/>
            <person name="Dennis E.S."/>
            <person name="Mayer K.F."/>
            <person name="Peterson D.G."/>
            <person name="Rokhsar D.S."/>
            <person name="Wang X."/>
            <person name="Schmutz J."/>
        </authorList>
    </citation>
    <scope>NUCLEOTIDE SEQUENCE [LARGE SCALE GENOMIC DNA]</scope>
</reference>
<proteinExistence type="predicted"/>
<feature type="transmembrane region" description="Helical" evidence="1">
    <location>
        <begin position="51"/>
        <end position="70"/>
    </location>
</feature>
<organism evidence="2 3">
    <name type="scientific">Gossypium raimondii</name>
    <name type="common">Peruvian cotton</name>
    <name type="synonym">Gossypium klotzschianum subsp. raimondii</name>
    <dbReference type="NCBI Taxonomy" id="29730"/>
    <lineage>
        <taxon>Eukaryota</taxon>
        <taxon>Viridiplantae</taxon>
        <taxon>Streptophyta</taxon>
        <taxon>Embryophyta</taxon>
        <taxon>Tracheophyta</taxon>
        <taxon>Spermatophyta</taxon>
        <taxon>Magnoliopsida</taxon>
        <taxon>eudicotyledons</taxon>
        <taxon>Gunneridae</taxon>
        <taxon>Pentapetalae</taxon>
        <taxon>rosids</taxon>
        <taxon>malvids</taxon>
        <taxon>Malvales</taxon>
        <taxon>Malvaceae</taxon>
        <taxon>Malvoideae</taxon>
        <taxon>Gossypium</taxon>
    </lineage>
</organism>
<keyword evidence="3" id="KW-1185">Reference proteome</keyword>
<dbReference type="Proteomes" id="UP000032304">
    <property type="component" value="Chromosome 8"/>
</dbReference>
<dbReference type="Gramene" id="KJB50421">
    <property type="protein sequence ID" value="KJB50421"/>
    <property type="gene ID" value="B456_008G170000"/>
</dbReference>
<keyword evidence="1" id="KW-0812">Transmembrane</keyword>
<dbReference type="EMBL" id="CM001747">
    <property type="protein sequence ID" value="KJB50421.1"/>
    <property type="molecule type" value="Genomic_DNA"/>
</dbReference>
<evidence type="ECO:0000313" key="3">
    <source>
        <dbReference type="Proteomes" id="UP000032304"/>
    </source>
</evidence>
<gene>
    <name evidence="2" type="ORF">B456_008G170000</name>
</gene>
<sequence>MNILVLTSKSFKFHYFFQYLSNNVIFGFERFKYICYYLLGESCHMPSSKTWFLILVYTFFYPFAQMNIFLDLHIAPTIYFFSFETMSTRAHQSQLNSFLNYQPIIGSCLLVQSGEVHAQIHHDLHSIQNHNAPNLVDNIPDLVLLCRNS</sequence>
<name>A0A0D2T7D1_GOSRA</name>